<feature type="transmembrane region" description="Helical" evidence="1">
    <location>
        <begin position="461"/>
        <end position="479"/>
    </location>
</feature>
<feature type="transmembrane region" description="Helical" evidence="1">
    <location>
        <begin position="179"/>
        <end position="200"/>
    </location>
</feature>
<gene>
    <name evidence="2" type="ORF">GKE90_01375</name>
</gene>
<feature type="transmembrane region" description="Helical" evidence="1">
    <location>
        <begin position="220"/>
        <end position="242"/>
    </location>
</feature>
<evidence type="ECO:0000256" key="1">
    <source>
        <dbReference type="SAM" id="Phobius"/>
    </source>
</evidence>
<accession>A0A6I2RAS5</accession>
<reference evidence="2 3" key="1">
    <citation type="journal article" date="2019" name="Nat. Med.">
        <title>A library of human gut bacterial isolates paired with longitudinal multiomics data enables mechanistic microbiome research.</title>
        <authorList>
            <person name="Poyet M."/>
            <person name="Groussin M."/>
            <person name="Gibbons S.M."/>
            <person name="Avila-Pacheco J."/>
            <person name="Jiang X."/>
            <person name="Kearney S.M."/>
            <person name="Perrotta A.R."/>
            <person name="Berdy B."/>
            <person name="Zhao S."/>
            <person name="Lieberman T.D."/>
            <person name="Swanson P.K."/>
            <person name="Smith M."/>
            <person name="Roesemann S."/>
            <person name="Alexander J.E."/>
            <person name="Rich S.A."/>
            <person name="Livny J."/>
            <person name="Vlamakis H."/>
            <person name="Clish C."/>
            <person name="Bullock K."/>
            <person name="Deik A."/>
            <person name="Scott J."/>
            <person name="Pierce K.A."/>
            <person name="Xavier R.J."/>
            <person name="Alm E.J."/>
        </authorList>
    </citation>
    <scope>NUCLEOTIDE SEQUENCE [LARGE SCALE GENOMIC DNA]</scope>
    <source>
        <strain evidence="2 3">BIOML-A5</strain>
    </source>
</reference>
<feature type="transmembrane region" description="Helical" evidence="1">
    <location>
        <begin position="149"/>
        <end position="167"/>
    </location>
</feature>
<protein>
    <recommendedName>
        <fullName evidence="4">Glycosyltransferase RgtA/B/C/D-like domain-containing protein</fullName>
    </recommendedName>
</protein>
<dbReference type="Proteomes" id="UP000429811">
    <property type="component" value="Unassembled WGS sequence"/>
</dbReference>
<feature type="transmembrane region" description="Helical" evidence="1">
    <location>
        <begin position="254"/>
        <end position="273"/>
    </location>
</feature>
<keyword evidence="1" id="KW-1133">Transmembrane helix</keyword>
<evidence type="ECO:0000313" key="3">
    <source>
        <dbReference type="Proteomes" id="UP000429811"/>
    </source>
</evidence>
<organism evidence="2 3">
    <name type="scientific">Flavonifractor plautii</name>
    <name type="common">Fusobacterium plautii</name>
    <dbReference type="NCBI Taxonomy" id="292800"/>
    <lineage>
        <taxon>Bacteria</taxon>
        <taxon>Bacillati</taxon>
        <taxon>Bacillota</taxon>
        <taxon>Clostridia</taxon>
        <taxon>Eubacteriales</taxon>
        <taxon>Oscillospiraceae</taxon>
        <taxon>Flavonifractor</taxon>
    </lineage>
</organism>
<feature type="transmembrane region" description="Helical" evidence="1">
    <location>
        <begin position="429"/>
        <end position="454"/>
    </location>
</feature>
<feature type="transmembrane region" description="Helical" evidence="1">
    <location>
        <begin position="41"/>
        <end position="62"/>
    </location>
</feature>
<proteinExistence type="predicted"/>
<feature type="transmembrane region" description="Helical" evidence="1">
    <location>
        <begin position="68"/>
        <end position="87"/>
    </location>
</feature>
<keyword evidence="1" id="KW-0472">Membrane</keyword>
<dbReference type="AlphaFoldDB" id="A0A6I2RAS5"/>
<evidence type="ECO:0008006" key="4">
    <source>
        <dbReference type="Google" id="ProtNLM"/>
    </source>
</evidence>
<feature type="transmembrane region" description="Helical" evidence="1">
    <location>
        <begin position="308"/>
        <end position="326"/>
    </location>
</feature>
<comment type="caution">
    <text evidence="2">The sequence shown here is derived from an EMBL/GenBank/DDBJ whole genome shotgun (WGS) entry which is preliminary data.</text>
</comment>
<name>A0A6I2RAS5_FLAPL</name>
<dbReference type="EMBL" id="WKPO01000001">
    <property type="protein sequence ID" value="MSB47362.1"/>
    <property type="molecule type" value="Genomic_DNA"/>
</dbReference>
<feature type="transmembrane region" description="Helical" evidence="1">
    <location>
        <begin position="279"/>
        <end position="296"/>
    </location>
</feature>
<sequence length="507" mass="56479">MKNDIYKPVLFQTTMRKHNRAEGGVVGMGQKDLRLNRTACLMQRLMLAAFFALAVSALAVGISQGERYLQAFTLALLGLSLYTALCVPAAKRLEHLGPLRLWLLLTILCTAIKVFWIWRVRVPLAGDYSVFWGYANALAERTTVYGGRYMALFPHIFGYADFLSWFIRLSGPQPMLAPVLNVLLTVCSGSFLYHLCLRWFHLPAATLAYLLWTLCPSQTIYNSLVLSEPLYTALILGVLSFLTETERSAALKGYPLWMGVLSGTAGGVLLRWVNGVRPIAAILLIALLLWLSLLNLNRLAARNWRRWWGLCMAGVLGAYVLLGPVWNARLSVRIGEEPSHTPGYSLLVGLNPDSGGRWNQEDSDRLYGYSDQPGATAQWTQEQLLADAEARILSGEIDFSKLLKQKLRTFLGSDDACVGYSASVLRHTAFFSLLCNSFYYAAFLPAIGGAVQVWRSRERGLLLLAPLYILGLTLAQMLVEVAGRYHYSMIPMLLLLGQGTWRRAGEE</sequence>
<keyword evidence="1" id="KW-0812">Transmembrane</keyword>
<feature type="transmembrane region" description="Helical" evidence="1">
    <location>
        <begin position="99"/>
        <end position="118"/>
    </location>
</feature>
<evidence type="ECO:0000313" key="2">
    <source>
        <dbReference type="EMBL" id="MSB47362.1"/>
    </source>
</evidence>